<accession>A0A0G1BAG7</accession>
<comment type="caution">
    <text evidence="1">The sequence shown here is derived from an EMBL/GenBank/DDBJ whole genome shotgun (WGS) entry which is preliminary data.</text>
</comment>
<organism evidence="1 2">
    <name type="scientific">Candidatus Magasanikbacteria bacterium GW2011_GWE2_42_7</name>
    <dbReference type="NCBI Taxonomy" id="1619052"/>
    <lineage>
        <taxon>Bacteria</taxon>
        <taxon>Candidatus Magasanikiibacteriota</taxon>
    </lineage>
</organism>
<dbReference type="EMBL" id="LCEK01000064">
    <property type="protein sequence ID" value="KKS70257.1"/>
    <property type="molecule type" value="Genomic_DNA"/>
</dbReference>
<reference evidence="1 2" key="1">
    <citation type="journal article" date="2015" name="Nature">
        <title>rRNA introns, odd ribosomes, and small enigmatic genomes across a large radiation of phyla.</title>
        <authorList>
            <person name="Brown C.T."/>
            <person name="Hug L.A."/>
            <person name="Thomas B.C."/>
            <person name="Sharon I."/>
            <person name="Castelle C.J."/>
            <person name="Singh A."/>
            <person name="Wilkins M.J."/>
            <person name="Williams K.H."/>
            <person name="Banfield J.F."/>
        </authorList>
    </citation>
    <scope>NUCLEOTIDE SEQUENCE [LARGE SCALE GENOMIC DNA]</scope>
</reference>
<proteinExistence type="predicted"/>
<dbReference type="AlphaFoldDB" id="A0A0G1BAG7"/>
<protein>
    <submittedName>
        <fullName evidence="1">Uncharacterized protein</fullName>
    </submittedName>
</protein>
<sequence>MYRYMDDREVQLDFEAVFPEGLYLDSTDPDTTRKQIRADIQREIAEALYLEKIKDEGFRKKMTKILGKKQKEFLKQGKTEAEIAFLLRETVLVHMRHLCNKEAHKIVKKIQREDEYTQGKIAGELIRHFRGRMEKIGPENVRLEGAIRGAIDSH</sequence>
<gene>
    <name evidence="1" type="ORF">UV42_C0064G0009</name>
</gene>
<evidence type="ECO:0000313" key="1">
    <source>
        <dbReference type="EMBL" id="KKS70257.1"/>
    </source>
</evidence>
<name>A0A0G1BAG7_9BACT</name>
<dbReference type="Proteomes" id="UP000033867">
    <property type="component" value="Unassembled WGS sequence"/>
</dbReference>
<evidence type="ECO:0000313" key="2">
    <source>
        <dbReference type="Proteomes" id="UP000033867"/>
    </source>
</evidence>